<proteinExistence type="predicted"/>
<sequence>MWSRELSRGNGGFLVFDRGRGKPEAKHVTRTLQRGYSASYGLGLATGMEALPCRVPPSVASGQDHIDDSDTVVPSRYSIQGKSDRTRMEPRLRRHYRPLGRCGNRSGLLRCDLWW</sequence>
<evidence type="ECO:0000313" key="1">
    <source>
        <dbReference type="EMBL" id="QYS99923.1"/>
    </source>
</evidence>
<dbReference type="EMBL" id="CP075866">
    <property type="protein sequence ID" value="QYS99923.1"/>
    <property type="molecule type" value="Genomic_DNA"/>
</dbReference>
<evidence type="ECO:0000313" key="2">
    <source>
        <dbReference type="Proteomes" id="UP000826661"/>
    </source>
</evidence>
<dbReference type="Proteomes" id="UP000826661">
    <property type="component" value="Chromosome III"/>
</dbReference>
<protein>
    <submittedName>
        <fullName evidence="1">Uncharacterized protein</fullName>
    </submittedName>
</protein>
<keyword evidence="2" id="KW-1185">Reference proteome</keyword>
<name>A0A8G0LCP4_9HYPO</name>
<accession>A0A8G0LCP4</accession>
<dbReference type="AlphaFoldDB" id="A0A8G0LCP4"/>
<reference evidence="1 2" key="1">
    <citation type="journal article" date="2021" name="BMC Genomics">
        <title>Telomere-to-telomere genome assembly of asparaginase-producing Trichoderma simmonsii.</title>
        <authorList>
            <person name="Chung D."/>
            <person name="Kwon Y.M."/>
            <person name="Yang Y."/>
        </authorList>
    </citation>
    <scope>NUCLEOTIDE SEQUENCE [LARGE SCALE GENOMIC DNA]</scope>
    <source>
        <strain evidence="1 2">GH-Sj1</strain>
    </source>
</reference>
<gene>
    <name evidence="1" type="ORF">H0G86_007043</name>
</gene>
<organism evidence="1 2">
    <name type="scientific">Trichoderma simmonsii</name>
    <dbReference type="NCBI Taxonomy" id="1491479"/>
    <lineage>
        <taxon>Eukaryota</taxon>
        <taxon>Fungi</taxon>
        <taxon>Dikarya</taxon>
        <taxon>Ascomycota</taxon>
        <taxon>Pezizomycotina</taxon>
        <taxon>Sordariomycetes</taxon>
        <taxon>Hypocreomycetidae</taxon>
        <taxon>Hypocreales</taxon>
        <taxon>Hypocreaceae</taxon>
        <taxon>Trichoderma</taxon>
    </lineage>
</organism>